<keyword evidence="3" id="KW-0418">Kinase</keyword>
<dbReference type="SUPFAM" id="SSF56112">
    <property type="entry name" value="Protein kinase-like (PK-like)"/>
    <property type="match status" value="1"/>
</dbReference>
<keyword evidence="3" id="KW-0808">Transferase</keyword>
<proteinExistence type="predicted"/>
<dbReference type="InterPro" id="IPR000719">
    <property type="entry name" value="Prot_kinase_dom"/>
</dbReference>
<evidence type="ECO:0000256" key="1">
    <source>
        <dbReference type="SAM" id="MobiDB-lite"/>
    </source>
</evidence>
<evidence type="ECO:0000313" key="4">
    <source>
        <dbReference type="Proteomes" id="UP000236333"/>
    </source>
</evidence>
<feature type="region of interest" description="Disordered" evidence="1">
    <location>
        <begin position="15"/>
        <end position="38"/>
    </location>
</feature>
<keyword evidence="4" id="KW-1185">Reference proteome</keyword>
<dbReference type="InterPro" id="IPR011009">
    <property type="entry name" value="Kinase-like_dom_sf"/>
</dbReference>
<dbReference type="PANTHER" id="PTHR44329">
    <property type="entry name" value="SERINE/THREONINE-PROTEIN KINASE TNNI3K-RELATED"/>
    <property type="match status" value="1"/>
</dbReference>
<feature type="compositionally biased region" description="Low complexity" evidence="1">
    <location>
        <begin position="483"/>
        <end position="495"/>
    </location>
</feature>
<dbReference type="AlphaFoldDB" id="A0A2J8ADN1"/>
<evidence type="ECO:0000259" key="2">
    <source>
        <dbReference type="PROSITE" id="PS50011"/>
    </source>
</evidence>
<dbReference type="EMBL" id="PGGS01000051">
    <property type="protein sequence ID" value="PNH10625.1"/>
    <property type="molecule type" value="Genomic_DNA"/>
</dbReference>
<feature type="domain" description="Protein kinase" evidence="2">
    <location>
        <begin position="794"/>
        <end position="1143"/>
    </location>
</feature>
<dbReference type="Proteomes" id="UP000236333">
    <property type="component" value="Unassembled WGS sequence"/>
</dbReference>
<dbReference type="Gene3D" id="1.10.510.10">
    <property type="entry name" value="Transferase(Phosphotransferase) domain 1"/>
    <property type="match status" value="1"/>
</dbReference>
<protein>
    <submittedName>
        <fullName evidence="3">Putative LIM domain-containing serine/threonine-protein kinase</fullName>
    </submittedName>
</protein>
<gene>
    <name evidence="3" type="ORF">TSOC_002660</name>
</gene>
<dbReference type="PROSITE" id="PS50011">
    <property type="entry name" value="PROTEIN_KINASE_DOM"/>
    <property type="match status" value="1"/>
</dbReference>
<dbReference type="GO" id="GO:0004674">
    <property type="term" value="F:protein serine/threonine kinase activity"/>
    <property type="evidence" value="ECO:0007669"/>
    <property type="project" value="TreeGrafter"/>
</dbReference>
<dbReference type="Pfam" id="PF07714">
    <property type="entry name" value="PK_Tyr_Ser-Thr"/>
    <property type="match status" value="1"/>
</dbReference>
<feature type="compositionally biased region" description="Low complexity" evidence="1">
    <location>
        <begin position="189"/>
        <end position="201"/>
    </location>
</feature>
<dbReference type="PROSITE" id="PS00108">
    <property type="entry name" value="PROTEIN_KINASE_ST"/>
    <property type="match status" value="1"/>
</dbReference>
<feature type="region of interest" description="Disordered" evidence="1">
    <location>
        <begin position="370"/>
        <end position="393"/>
    </location>
</feature>
<name>A0A2J8ADN1_9CHLO</name>
<dbReference type="SMART" id="SM00220">
    <property type="entry name" value="S_TKc"/>
    <property type="match status" value="1"/>
</dbReference>
<feature type="region of interest" description="Disordered" evidence="1">
    <location>
        <begin position="175"/>
        <end position="211"/>
    </location>
</feature>
<sequence>MRRSLLRFCCIAGEDGQDSQQDSRKSRAARGQRGQRDITHGPCALAEDFAGIQRLAGTTWLSRLQALPQLLPQTLLGRVYLVNVSATNGAWAPFVPALSTDGDREICPKQGFCMLRALTLEAAVCESWPTVPVDLDGLVSTVVAAVPLAGLGGVGVAGVLWLAQEEVGDTAADDATHGVASPLQDGRPEQPSALPAPQPQAGHTRRTPSDPQELQQLGLLLAAWLLGPDPGGPQWLGDLLSRLQGCGRLQDLVAELCGALADNVRRRFMVEAVVSAALVPGEDAQVGLMLRPWDAPPHPATAGQSGAPPQPPSRVGPGRPLSAASMSYVALAAAGRAGSLPQACEPGSPQSAARILATVGAAGLSRDAAASVTATEPSTSQGGGTGSVPGAALHSVRTPAGRSRVVPLLPSADMVAAPEPSRREAGSVDHNTGPAGGLHAHAFPLQHTLLAAVLAAQGQRQGQMQRLAEEGQRVLQQAEPTRPAGSATPAAATPPSLLGVLQDVRDYMQGANNPCDDVCCLMAQAPQPVGGGGGVASALALVPVPAPAGSLVLLPLLLDEGTALGLYVCFPQQLPRPLLEAVRESCTELLEVALLAPLRSKLSGPLAAEYDTLRSAVPGSYAVLHDTIDDLVVGQPTPQPTMQLAPGAASISRLALSLGSSATGPRMSLGDLEVQAGASPRARLPSTQQHTRLKRCAMHVGGEDGSAGTTGASLIARSSSGGELQFGPADALQRNAMLLNSASSIITVGARMSSGGNMRRKLAVLMGSVGASLGAAVAEAGGRATAFPEDLAMLELGDELGRGGAGVVLRGWMATLEVAVKLVEVVEAVEVASGSSRQAREDQLRVRRELLRSAVEMVVQSNVSHPQRLWLVQIVQVYSVFHAVQLTRLARGRLRLRCAPGAGSDMDGGAAAAAAAASKEEGDTLHATAIICELCELGSLGDAIIRRDFPRRMRAPNDKYLDMKGVYMTLLDAALALRHLHALNLVHRDVKPANLLLKSSPRDHRRFTAKLADFGFVLRLTHVAEDGSRYAVPDQACGTPTHMAPECTPKSSRTRHESDLRIGTAVDIYAFGIIMWECVAGGDRPFPEIKAENITYFVRRGMRPRFAADVPLWYKTLAQACWSEDPRQRPTAAGVVVELSERLRGRD</sequence>
<evidence type="ECO:0000313" key="3">
    <source>
        <dbReference type="EMBL" id="PNH10625.1"/>
    </source>
</evidence>
<comment type="caution">
    <text evidence="3">The sequence shown here is derived from an EMBL/GenBank/DDBJ whole genome shotgun (WGS) entry which is preliminary data.</text>
</comment>
<dbReference type="InterPro" id="IPR008271">
    <property type="entry name" value="Ser/Thr_kinase_AS"/>
</dbReference>
<dbReference type="InterPro" id="IPR051681">
    <property type="entry name" value="Ser/Thr_Kinases-Pseudokinases"/>
</dbReference>
<accession>A0A2J8ADN1</accession>
<dbReference type="PANTHER" id="PTHR44329:SF214">
    <property type="entry name" value="PROTEIN KINASE DOMAIN-CONTAINING PROTEIN"/>
    <property type="match status" value="1"/>
</dbReference>
<dbReference type="GO" id="GO:0005524">
    <property type="term" value="F:ATP binding"/>
    <property type="evidence" value="ECO:0007669"/>
    <property type="project" value="InterPro"/>
</dbReference>
<reference evidence="3 4" key="1">
    <citation type="journal article" date="2017" name="Mol. Biol. Evol.">
        <title>The 4-celled Tetrabaena socialis nuclear genome reveals the essential components for genetic control of cell number at the origin of multicellularity in the volvocine lineage.</title>
        <authorList>
            <person name="Featherston J."/>
            <person name="Arakaki Y."/>
            <person name="Hanschen E.R."/>
            <person name="Ferris P.J."/>
            <person name="Michod R.E."/>
            <person name="Olson B.J.S.C."/>
            <person name="Nozaki H."/>
            <person name="Durand P.M."/>
        </authorList>
    </citation>
    <scope>NUCLEOTIDE SEQUENCE [LARGE SCALE GENOMIC DNA]</scope>
    <source>
        <strain evidence="3 4">NIES-571</strain>
    </source>
</reference>
<dbReference type="InterPro" id="IPR001245">
    <property type="entry name" value="Ser-Thr/Tyr_kinase_cat_dom"/>
</dbReference>
<feature type="region of interest" description="Disordered" evidence="1">
    <location>
        <begin position="465"/>
        <end position="495"/>
    </location>
</feature>
<dbReference type="OrthoDB" id="545874at2759"/>
<organism evidence="3 4">
    <name type="scientific">Tetrabaena socialis</name>
    <dbReference type="NCBI Taxonomy" id="47790"/>
    <lineage>
        <taxon>Eukaryota</taxon>
        <taxon>Viridiplantae</taxon>
        <taxon>Chlorophyta</taxon>
        <taxon>core chlorophytes</taxon>
        <taxon>Chlorophyceae</taxon>
        <taxon>CS clade</taxon>
        <taxon>Chlamydomonadales</taxon>
        <taxon>Tetrabaenaceae</taxon>
        <taxon>Tetrabaena</taxon>
    </lineage>
</organism>
<feature type="region of interest" description="Disordered" evidence="1">
    <location>
        <begin position="293"/>
        <end position="320"/>
    </location>
</feature>